<accession>B0XD23</accession>
<reference evidence="2" key="2">
    <citation type="submission" date="2020-05" db="UniProtKB">
        <authorList>
            <consortium name="EnsemblMetazoa"/>
        </authorList>
    </citation>
    <scope>IDENTIFICATION</scope>
    <source>
        <strain evidence="2">JHB</strain>
    </source>
</reference>
<proteinExistence type="predicted"/>
<keyword evidence="3" id="KW-1185">Reference proteome</keyword>
<dbReference type="eggNOG" id="KOG2853">
    <property type="taxonomic scope" value="Eukaryota"/>
</dbReference>
<dbReference type="InParanoid" id="B0XD23"/>
<gene>
    <name evidence="2" type="primary">6051053</name>
    <name evidence="1" type="ORF">CpipJ_CPIJ017260</name>
</gene>
<dbReference type="EnsemblMetazoa" id="CPIJ017260-RA">
    <property type="protein sequence ID" value="CPIJ017260-PA"/>
    <property type="gene ID" value="CPIJ017260"/>
</dbReference>
<dbReference type="EMBL" id="DS232735">
    <property type="protein sequence ID" value="EDS45258.1"/>
    <property type="molecule type" value="Genomic_DNA"/>
</dbReference>
<dbReference type="AlphaFoldDB" id="B0XD23"/>
<dbReference type="OrthoDB" id="424974at2759"/>
<dbReference type="STRING" id="7176.B0XD23"/>
<sequence>MKILGNGMKRVKNFILPKRESVESVDNYLKRYRREAYQSHCDLLVIREGCVDALIAYWLKKRARKRLNVIVVKKDATYQGVSTCLAVGSLRSESKLYRFLGYATGHFRRPQAGRFQTDVSTRDSKVENRMVTLPAFIRTGLEKLAVDSARVIDVSWLVL</sequence>
<evidence type="ECO:0000313" key="3">
    <source>
        <dbReference type="Proteomes" id="UP000002320"/>
    </source>
</evidence>
<evidence type="ECO:0000313" key="1">
    <source>
        <dbReference type="EMBL" id="EDS45258.1"/>
    </source>
</evidence>
<dbReference type="VEuPathDB" id="VectorBase:CPIJ017260"/>
<dbReference type="HOGENOM" id="CLU_1662534_0_0_1"/>
<protein>
    <submittedName>
        <fullName evidence="1 2">FAD oxidoreductase</fullName>
    </submittedName>
</protein>
<reference evidence="1" key="1">
    <citation type="submission" date="2007-03" db="EMBL/GenBank/DDBJ databases">
        <title>Annotation of Culex pipiens quinquefasciatus.</title>
        <authorList>
            <consortium name="The Broad Institute Genome Sequencing Platform"/>
            <person name="Atkinson P.W."/>
            <person name="Hemingway J."/>
            <person name="Christensen B.M."/>
            <person name="Higgs S."/>
            <person name="Kodira C."/>
            <person name="Hannick L."/>
            <person name="Megy K."/>
            <person name="O'Leary S."/>
            <person name="Pearson M."/>
            <person name="Haas B.J."/>
            <person name="Mauceli E."/>
            <person name="Wortman J.R."/>
            <person name="Lee N.H."/>
            <person name="Guigo R."/>
            <person name="Stanke M."/>
            <person name="Alvarado L."/>
            <person name="Amedeo P."/>
            <person name="Antoine C.H."/>
            <person name="Arensburger P."/>
            <person name="Bidwell S.L."/>
            <person name="Crawford M."/>
            <person name="Camaro F."/>
            <person name="Devon K."/>
            <person name="Engels R."/>
            <person name="Hammond M."/>
            <person name="Howarth C."/>
            <person name="Koehrsen M."/>
            <person name="Lawson D."/>
            <person name="Montgomery P."/>
            <person name="Nene V."/>
            <person name="Nusbaum C."/>
            <person name="Puiu D."/>
            <person name="Romero-Severson J."/>
            <person name="Severson D.W."/>
            <person name="Shumway M."/>
            <person name="Sisk P."/>
            <person name="Stolte C."/>
            <person name="Zeng Q."/>
            <person name="Eisenstadt E."/>
            <person name="Fraser-Liggett C."/>
            <person name="Strausberg R."/>
            <person name="Galagan J."/>
            <person name="Birren B."/>
            <person name="Collins F.H."/>
        </authorList>
    </citation>
    <scope>NUCLEOTIDE SEQUENCE [LARGE SCALE GENOMIC DNA]</scope>
    <source>
        <strain evidence="1">JHB</strain>
    </source>
</reference>
<name>B0XD23_CULQU</name>
<organism>
    <name type="scientific">Culex quinquefasciatus</name>
    <name type="common">Southern house mosquito</name>
    <name type="synonym">Culex pungens</name>
    <dbReference type="NCBI Taxonomy" id="7176"/>
    <lineage>
        <taxon>Eukaryota</taxon>
        <taxon>Metazoa</taxon>
        <taxon>Ecdysozoa</taxon>
        <taxon>Arthropoda</taxon>
        <taxon>Hexapoda</taxon>
        <taxon>Insecta</taxon>
        <taxon>Pterygota</taxon>
        <taxon>Neoptera</taxon>
        <taxon>Endopterygota</taxon>
        <taxon>Diptera</taxon>
        <taxon>Nematocera</taxon>
        <taxon>Culicoidea</taxon>
        <taxon>Culicidae</taxon>
        <taxon>Culicinae</taxon>
        <taxon>Culicini</taxon>
        <taxon>Culex</taxon>
        <taxon>Culex</taxon>
    </lineage>
</organism>
<dbReference type="KEGG" id="cqu:CpipJ_CPIJ017260"/>
<dbReference type="Proteomes" id="UP000002320">
    <property type="component" value="Unassembled WGS sequence"/>
</dbReference>
<dbReference type="VEuPathDB" id="VectorBase:CQUJHB005081"/>
<evidence type="ECO:0000313" key="2">
    <source>
        <dbReference type="EnsemblMetazoa" id="CPIJ017260-PA"/>
    </source>
</evidence>